<evidence type="ECO:0000259" key="1">
    <source>
        <dbReference type="Pfam" id="PF24032"/>
    </source>
</evidence>
<dbReference type="OrthoDB" id="1698671at2"/>
<reference evidence="2 3" key="1">
    <citation type="submission" date="2019-03" db="EMBL/GenBank/DDBJ databases">
        <title>Genomic Encyclopedia of Type Strains, Phase IV (KMG-IV): sequencing the most valuable type-strain genomes for metagenomic binning, comparative biology and taxonomic classification.</title>
        <authorList>
            <person name="Goeker M."/>
        </authorList>
    </citation>
    <scope>NUCLEOTIDE SEQUENCE [LARGE SCALE GENOMIC DNA]</scope>
    <source>
        <strain evidence="2 3">DSM 15969</strain>
    </source>
</reference>
<name>A0A4R1PUL3_9FIRM</name>
<dbReference type="Pfam" id="PF24032">
    <property type="entry name" value="YQBQ"/>
    <property type="match status" value="1"/>
</dbReference>
<dbReference type="SUPFAM" id="SSF69279">
    <property type="entry name" value="Phage tail proteins"/>
    <property type="match status" value="1"/>
</dbReference>
<evidence type="ECO:0000313" key="3">
    <source>
        <dbReference type="Proteomes" id="UP000295063"/>
    </source>
</evidence>
<accession>A0A4R1PUL3</accession>
<comment type="caution">
    <text evidence="2">The sequence shown here is derived from an EMBL/GenBank/DDBJ whole genome shotgun (WGS) entry which is preliminary data.</text>
</comment>
<sequence>MASVQIIVQNGEKVFEPVVEEGITWETERKGVPGKLTFNVLKDDVIDFTEGNTVKMAVDSKNVFYGYVFTKKRDKDGIISVTAYDQLRYLKNKDALWYINKSAADVVKMLAADFKLKVGEIEDTVYVIPKRTEENVTLFDIIQNALDLTLLNKKKLYVLYDDFGQLTLKDVESMKLDLLIDGDTAENYSYTSSIDNSTYNRIRLYYDNKDTGKRELYITLDSSTQLQWGILQYCESIEEKCNGKAKADALLQLYNRKTRNLAINNAFGDIRVKAGTSIGVQLDLGDIAVNNYMLVEKAKHVFNNKEHLMNLTLRGGDFV</sequence>
<dbReference type="AlphaFoldDB" id="A0A4R1PUL3"/>
<gene>
    <name evidence="2" type="ORF">EV210_111119</name>
</gene>
<feature type="domain" description="YqbQ/XkdQ" evidence="1">
    <location>
        <begin position="23"/>
        <end position="314"/>
    </location>
</feature>
<evidence type="ECO:0000313" key="2">
    <source>
        <dbReference type="EMBL" id="TCL35653.1"/>
    </source>
</evidence>
<keyword evidence="3" id="KW-1185">Reference proteome</keyword>
<organism evidence="2 3">
    <name type="scientific">Anaerospora hongkongensis</name>
    <dbReference type="NCBI Taxonomy" id="244830"/>
    <lineage>
        <taxon>Bacteria</taxon>
        <taxon>Bacillati</taxon>
        <taxon>Bacillota</taxon>
        <taxon>Negativicutes</taxon>
        <taxon>Selenomonadales</taxon>
        <taxon>Sporomusaceae</taxon>
        <taxon>Anaerospora</taxon>
    </lineage>
</organism>
<dbReference type="InterPro" id="IPR056937">
    <property type="entry name" value="YqbQ/XkdQ"/>
</dbReference>
<dbReference type="EMBL" id="SLUI01000011">
    <property type="protein sequence ID" value="TCL35653.1"/>
    <property type="molecule type" value="Genomic_DNA"/>
</dbReference>
<dbReference type="RefSeq" id="WP_132082393.1">
    <property type="nucleotide sequence ID" value="NZ_SLUI01000011.1"/>
</dbReference>
<proteinExistence type="predicted"/>
<protein>
    <recommendedName>
        <fullName evidence="1">YqbQ/XkdQ domain-containing protein</fullName>
    </recommendedName>
</protein>
<dbReference type="Proteomes" id="UP000295063">
    <property type="component" value="Unassembled WGS sequence"/>
</dbReference>